<reference evidence="1" key="2">
    <citation type="journal article" date="2021" name="PeerJ">
        <title>Extensive microbial diversity within the chicken gut microbiome revealed by metagenomics and culture.</title>
        <authorList>
            <person name="Gilroy R."/>
            <person name="Ravi A."/>
            <person name="Getino M."/>
            <person name="Pursley I."/>
            <person name="Horton D.L."/>
            <person name="Alikhan N.F."/>
            <person name="Baker D."/>
            <person name="Gharbi K."/>
            <person name="Hall N."/>
            <person name="Watson M."/>
            <person name="Adriaenssens E.M."/>
            <person name="Foster-Nyarko E."/>
            <person name="Jarju S."/>
            <person name="Secka A."/>
            <person name="Antonio M."/>
            <person name="Oren A."/>
            <person name="Chaudhuri R.R."/>
            <person name="La Ragione R."/>
            <person name="Hildebrand F."/>
            <person name="Pallen M.J."/>
        </authorList>
    </citation>
    <scope>NUCLEOTIDE SEQUENCE</scope>
    <source>
        <strain evidence="1">C6-149</strain>
    </source>
</reference>
<dbReference type="SUPFAM" id="SSF53474">
    <property type="entry name" value="alpha/beta-Hydrolases"/>
    <property type="match status" value="1"/>
</dbReference>
<evidence type="ECO:0000313" key="1">
    <source>
        <dbReference type="EMBL" id="MBO8441689.1"/>
    </source>
</evidence>
<sequence>MLKKYNKIFLLIGSLLAILSLSCVLFIIHTDYHYNDCFVKNKTVTLFVHGYGSSLRAEQYMVHGAEKAGITDNVLRAYVNRIGNVKLIGKIDKDDYNSIVEVNFADNKHTNPFDNAVWIKNVITKLQQKDQVEKINLVGHSMGNTDIACYLLEFGNDKELPQIQKQVVLAGGFNGVLQQKNSNVPLNKFGKPTKETDIFKILLPLRHLYPRNLKVLNVYGNLNNRDSDTTIGNNSSKSLRYLINNRVKSYQEKEITGNLAEHSDLHHNPQVNKLLIDFLWKK</sequence>
<comment type="caution">
    <text evidence="1">The sequence shown here is derived from an EMBL/GenBank/DDBJ whole genome shotgun (WGS) entry which is preliminary data.</text>
</comment>
<gene>
    <name evidence="1" type="ORF">IAA89_04580</name>
</gene>
<accession>A0A9D9H8J2</accession>
<proteinExistence type="predicted"/>
<reference evidence="1" key="1">
    <citation type="submission" date="2020-10" db="EMBL/GenBank/DDBJ databases">
        <authorList>
            <person name="Gilroy R."/>
        </authorList>
    </citation>
    <scope>NUCLEOTIDE SEQUENCE</scope>
    <source>
        <strain evidence="1">C6-149</strain>
    </source>
</reference>
<dbReference type="EMBL" id="JADIMP010000075">
    <property type="protein sequence ID" value="MBO8441689.1"/>
    <property type="molecule type" value="Genomic_DNA"/>
</dbReference>
<dbReference type="Gene3D" id="3.40.50.1820">
    <property type="entry name" value="alpha/beta hydrolase"/>
    <property type="match status" value="1"/>
</dbReference>
<dbReference type="AlphaFoldDB" id="A0A9D9H8J2"/>
<dbReference type="Proteomes" id="UP000823614">
    <property type="component" value="Unassembled WGS sequence"/>
</dbReference>
<dbReference type="Pfam" id="PF06028">
    <property type="entry name" value="DUF915"/>
    <property type="match status" value="1"/>
</dbReference>
<dbReference type="InterPro" id="IPR029058">
    <property type="entry name" value="AB_hydrolase_fold"/>
</dbReference>
<dbReference type="PROSITE" id="PS51257">
    <property type="entry name" value="PROKAR_LIPOPROTEIN"/>
    <property type="match status" value="1"/>
</dbReference>
<protein>
    <submittedName>
        <fullName evidence="1">Alpha/beta hydrolase</fullName>
    </submittedName>
</protein>
<dbReference type="InterPro" id="IPR010315">
    <property type="entry name" value="DUF915_hydro-like"/>
</dbReference>
<dbReference type="GO" id="GO:0016787">
    <property type="term" value="F:hydrolase activity"/>
    <property type="evidence" value="ECO:0007669"/>
    <property type="project" value="UniProtKB-KW"/>
</dbReference>
<name>A0A9D9H8J2_9LACO</name>
<evidence type="ECO:0000313" key="2">
    <source>
        <dbReference type="Proteomes" id="UP000823614"/>
    </source>
</evidence>
<organism evidence="1 2">
    <name type="scientific">Candidatus Gallilactobacillus intestinavium</name>
    <dbReference type="NCBI Taxonomy" id="2840838"/>
    <lineage>
        <taxon>Bacteria</taxon>
        <taxon>Bacillati</taxon>
        <taxon>Bacillota</taxon>
        <taxon>Bacilli</taxon>
        <taxon>Lactobacillales</taxon>
        <taxon>Lactobacillaceae</taxon>
        <taxon>Lactobacillaceae incertae sedis</taxon>
        <taxon>Candidatus Gallilactobacillus</taxon>
    </lineage>
</organism>
<keyword evidence="1" id="KW-0378">Hydrolase</keyword>